<name>A0A9D2GVE5_9BACT</name>
<dbReference type="Pfam" id="PF01196">
    <property type="entry name" value="Ribosomal_L17"/>
    <property type="match status" value="1"/>
</dbReference>
<protein>
    <recommendedName>
        <fullName evidence="4">Large ribosomal subunit protein bL17</fullName>
    </recommendedName>
</protein>
<dbReference type="PANTHER" id="PTHR14413:SF16">
    <property type="entry name" value="LARGE RIBOSOMAL SUBUNIT PROTEIN BL17M"/>
    <property type="match status" value="1"/>
</dbReference>
<dbReference type="EMBL" id="DXAQ01000089">
    <property type="protein sequence ID" value="HIZ89440.1"/>
    <property type="molecule type" value="Genomic_DNA"/>
</dbReference>
<evidence type="ECO:0000256" key="3">
    <source>
        <dbReference type="ARBA" id="ARBA00023274"/>
    </source>
</evidence>
<evidence type="ECO:0000256" key="5">
    <source>
        <dbReference type="RuleBase" id="RU000660"/>
    </source>
</evidence>
<evidence type="ECO:0000313" key="6">
    <source>
        <dbReference type="EMBL" id="HIZ89440.1"/>
    </source>
</evidence>
<reference evidence="6" key="2">
    <citation type="submission" date="2021-04" db="EMBL/GenBank/DDBJ databases">
        <authorList>
            <person name="Gilroy R."/>
        </authorList>
    </citation>
    <scope>NUCLEOTIDE SEQUENCE</scope>
    <source>
        <strain evidence="6">ChiW4-1371</strain>
    </source>
</reference>
<dbReference type="GO" id="GO:0006412">
    <property type="term" value="P:translation"/>
    <property type="evidence" value="ECO:0007669"/>
    <property type="project" value="UniProtKB-UniRule"/>
</dbReference>
<dbReference type="NCBIfam" id="TIGR00059">
    <property type="entry name" value="L17"/>
    <property type="match status" value="1"/>
</dbReference>
<dbReference type="SUPFAM" id="SSF64263">
    <property type="entry name" value="Prokaryotic ribosomal protein L17"/>
    <property type="match status" value="1"/>
</dbReference>
<gene>
    <name evidence="4 6" type="primary">rplQ</name>
    <name evidence="6" type="ORF">H9804_05810</name>
</gene>
<sequence length="121" mass="13833">MRHNVVNNKFRMKTSHRIATFRNMTVSLIENGKIETTLDKAKVLRGVVEPLITLAKKGDVPARRLALKKLPHAESVRKLFHEIAPVFKDRNGGYTRVLKTGRRQGDNAEMAIIEFVEEIKK</sequence>
<dbReference type="GO" id="GO:0022625">
    <property type="term" value="C:cytosolic large ribosomal subunit"/>
    <property type="evidence" value="ECO:0007669"/>
    <property type="project" value="TreeGrafter"/>
</dbReference>
<dbReference type="PANTHER" id="PTHR14413">
    <property type="entry name" value="RIBOSOMAL PROTEIN L17"/>
    <property type="match status" value="1"/>
</dbReference>
<dbReference type="Proteomes" id="UP000824176">
    <property type="component" value="Unassembled WGS sequence"/>
</dbReference>
<evidence type="ECO:0000256" key="4">
    <source>
        <dbReference type="HAMAP-Rule" id="MF_01368"/>
    </source>
</evidence>
<dbReference type="FunFam" id="3.90.1030.10:FF:000001">
    <property type="entry name" value="50S ribosomal protein L17"/>
    <property type="match status" value="1"/>
</dbReference>
<dbReference type="Gene3D" id="3.90.1030.10">
    <property type="entry name" value="Ribosomal protein L17"/>
    <property type="match status" value="1"/>
</dbReference>
<dbReference type="InterPro" id="IPR047859">
    <property type="entry name" value="Ribosomal_bL17_CS"/>
</dbReference>
<organism evidence="6 7">
    <name type="scientific">Candidatus Mucispirillum faecigallinarum</name>
    <dbReference type="NCBI Taxonomy" id="2838699"/>
    <lineage>
        <taxon>Bacteria</taxon>
        <taxon>Pseudomonadati</taxon>
        <taxon>Deferribacterota</taxon>
        <taxon>Deferribacteres</taxon>
        <taxon>Deferribacterales</taxon>
        <taxon>Mucispirillaceae</taxon>
        <taxon>Mucispirillum</taxon>
    </lineage>
</organism>
<dbReference type="GO" id="GO:0003735">
    <property type="term" value="F:structural constituent of ribosome"/>
    <property type="evidence" value="ECO:0007669"/>
    <property type="project" value="InterPro"/>
</dbReference>
<evidence type="ECO:0000256" key="1">
    <source>
        <dbReference type="ARBA" id="ARBA00008777"/>
    </source>
</evidence>
<dbReference type="PROSITE" id="PS01167">
    <property type="entry name" value="RIBOSOMAL_L17"/>
    <property type="match status" value="1"/>
</dbReference>
<evidence type="ECO:0000256" key="2">
    <source>
        <dbReference type="ARBA" id="ARBA00022980"/>
    </source>
</evidence>
<comment type="subunit">
    <text evidence="4">Part of the 50S ribosomal subunit. Contacts protein L32.</text>
</comment>
<dbReference type="AlphaFoldDB" id="A0A9D2GVE5"/>
<dbReference type="InterPro" id="IPR036373">
    <property type="entry name" value="Ribosomal_bL17_sf"/>
</dbReference>
<dbReference type="InterPro" id="IPR000456">
    <property type="entry name" value="Ribosomal_bL17"/>
</dbReference>
<keyword evidence="3 4" id="KW-0687">Ribonucleoprotein</keyword>
<accession>A0A9D2GVE5</accession>
<proteinExistence type="inferred from homology"/>
<keyword evidence="2 4" id="KW-0689">Ribosomal protein</keyword>
<comment type="similarity">
    <text evidence="1 4 5">Belongs to the bacterial ribosomal protein bL17 family.</text>
</comment>
<comment type="caution">
    <text evidence="6">The sequence shown here is derived from an EMBL/GenBank/DDBJ whole genome shotgun (WGS) entry which is preliminary data.</text>
</comment>
<dbReference type="HAMAP" id="MF_01368">
    <property type="entry name" value="Ribosomal_bL17"/>
    <property type="match status" value="1"/>
</dbReference>
<reference evidence="6" key="1">
    <citation type="journal article" date="2021" name="PeerJ">
        <title>Extensive microbial diversity within the chicken gut microbiome revealed by metagenomics and culture.</title>
        <authorList>
            <person name="Gilroy R."/>
            <person name="Ravi A."/>
            <person name="Getino M."/>
            <person name="Pursley I."/>
            <person name="Horton D.L."/>
            <person name="Alikhan N.F."/>
            <person name="Baker D."/>
            <person name="Gharbi K."/>
            <person name="Hall N."/>
            <person name="Watson M."/>
            <person name="Adriaenssens E.M."/>
            <person name="Foster-Nyarko E."/>
            <person name="Jarju S."/>
            <person name="Secka A."/>
            <person name="Antonio M."/>
            <person name="Oren A."/>
            <person name="Chaudhuri R.R."/>
            <person name="La Ragione R."/>
            <person name="Hildebrand F."/>
            <person name="Pallen M.J."/>
        </authorList>
    </citation>
    <scope>NUCLEOTIDE SEQUENCE</scope>
    <source>
        <strain evidence="6">ChiW4-1371</strain>
    </source>
</reference>
<evidence type="ECO:0000313" key="7">
    <source>
        <dbReference type="Proteomes" id="UP000824176"/>
    </source>
</evidence>